<proteinExistence type="predicted"/>
<dbReference type="AlphaFoldDB" id="A0A7K1NY97"/>
<evidence type="ECO:0000313" key="1">
    <source>
        <dbReference type="EMBL" id="MUV09428.1"/>
    </source>
</evidence>
<gene>
    <name evidence="1" type="ORF">F7218_00615</name>
</gene>
<dbReference type="Proteomes" id="UP000460877">
    <property type="component" value="Unassembled WGS sequence"/>
</dbReference>
<accession>A0A7K1NY97</accession>
<protein>
    <submittedName>
        <fullName evidence="1">Uncharacterized protein</fullName>
    </submittedName>
</protein>
<reference evidence="1 2" key="1">
    <citation type="journal article" date="2020" name="J. Clin. Microbiol.">
        <title>Helicobacter pylori infections in the Bronx, New York: Surveying Antibiotic Susceptibility and Strain Lineage by Whole-genome Sequencing.</title>
        <authorList>
            <person name="Saranathan R."/>
            <person name="Levi M.H."/>
            <person name="Wattam A.R."/>
            <person name="Malek A."/>
            <person name="Asare E."/>
            <person name="Behin D.S."/>
            <person name="Pan D.H."/>
            <person name="Jacobs W.R."/>
            <person name="Szymczak W.A."/>
        </authorList>
    </citation>
    <scope>NUCLEOTIDE SEQUENCE [LARGE SCALE GENOMIC DNA]</scope>
    <source>
        <strain evidence="1 2">MHP10</strain>
    </source>
</reference>
<evidence type="ECO:0000313" key="2">
    <source>
        <dbReference type="Proteomes" id="UP000460877"/>
    </source>
</evidence>
<comment type="caution">
    <text evidence="1">The sequence shown here is derived from an EMBL/GenBank/DDBJ whole genome shotgun (WGS) entry which is preliminary data.</text>
</comment>
<sequence>MKFISESEPPSLLMAQLQGVGLGTSKLTEPNPTTNALKNKSLIEWFLSQQHEKLCPLGRKM</sequence>
<dbReference type="EMBL" id="WAEA01000001">
    <property type="protein sequence ID" value="MUV09428.1"/>
    <property type="molecule type" value="Genomic_DNA"/>
</dbReference>
<organism evidence="1 2">
    <name type="scientific">Helicobacter pylori</name>
    <name type="common">Campylobacter pylori</name>
    <dbReference type="NCBI Taxonomy" id="210"/>
    <lineage>
        <taxon>Bacteria</taxon>
        <taxon>Pseudomonadati</taxon>
        <taxon>Campylobacterota</taxon>
        <taxon>Epsilonproteobacteria</taxon>
        <taxon>Campylobacterales</taxon>
        <taxon>Helicobacteraceae</taxon>
        <taxon>Helicobacter</taxon>
    </lineage>
</organism>
<name>A0A7K1NY97_HELPX</name>